<dbReference type="EMBL" id="HACM01009576">
    <property type="protein sequence ID" value="CRZ10018.1"/>
    <property type="molecule type" value="Transcribed_RNA"/>
</dbReference>
<dbReference type="GO" id="GO:0015031">
    <property type="term" value="P:protein transport"/>
    <property type="evidence" value="ECO:0007669"/>
    <property type="project" value="UniProtKB-KW"/>
</dbReference>
<evidence type="ECO:0000256" key="1">
    <source>
        <dbReference type="ARBA" id="ARBA00004395"/>
    </source>
</evidence>
<keyword evidence="7" id="KW-0472">Membrane</keyword>
<dbReference type="AlphaFoldDB" id="A0A0H5R7D6"/>
<organism evidence="8">
    <name type="scientific">Spongospora subterranea</name>
    <dbReference type="NCBI Taxonomy" id="70186"/>
    <lineage>
        <taxon>Eukaryota</taxon>
        <taxon>Sar</taxon>
        <taxon>Rhizaria</taxon>
        <taxon>Endomyxa</taxon>
        <taxon>Phytomyxea</taxon>
        <taxon>Plasmodiophorida</taxon>
        <taxon>Plasmodiophoridae</taxon>
        <taxon>Spongospora</taxon>
    </lineage>
</organism>
<feature type="non-terminal residue" evidence="8">
    <location>
        <position position="1"/>
    </location>
</feature>
<dbReference type="Pfam" id="PF08700">
    <property type="entry name" value="VPS51_Exo84_N"/>
    <property type="match status" value="1"/>
</dbReference>
<dbReference type="GO" id="GO:0006891">
    <property type="term" value="P:intra-Golgi vesicle-mediated transport"/>
    <property type="evidence" value="ECO:0007669"/>
    <property type="project" value="InterPro"/>
</dbReference>
<evidence type="ECO:0000256" key="5">
    <source>
        <dbReference type="ARBA" id="ARBA00022927"/>
    </source>
</evidence>
<dbReference type="PANTHER" id="PTHR31658:SF0">
    <property type="entry name" value="CONSERVED OLIGOMERIC GOLGI COMPLEX SUBUNIT 1"/>
    <property type="match status" value="1"/>
</dbReference>
<name>A0A0H5R7D6_9EUKA</name>
<comment type="subcellular location">
    <subcellularLocation>
        <location evidence="1">Golgi apparatus membrane</location>
        <topology evidence="1">Peripheral membrane protein</topology>
    </subcellularLocation>
</comment>
<evidence type="ECO:0000256" key="7">
    <source>
        <dbReference type="ARBA" id="ARBA00023136"/>
    </source>
</evidence>
<accession>A0A0H5R7D6</accession>
<protein>
    <recommendedName>
        <fullName evidence="3">Conserved oligomeric Golgi complex subunit 1</fullName>
    </recommendedName>
</protein>
<keyword evidence="5" id="KW-0653">Protein transport</keyword>
<comment type="similarity">
    <text evidence="2">Belongs to the COG1 family.</text>
</comment>
<evidence type="ECO:0000256" key="3">
    <source>
        <dbReference type="ARBA" id="ARBA00020978"/>
    </source>
</evidence>
<sequence>SSLVSSAHVRNTIVKHFIARVEDVRCLPMARPEQHNDDWDRLWKSDGLKTARDVEQQLRADASEKVEELRSLIGDRFRDILHTADSIGSMNCELSQAIADIQGLLSQFMNAGELVESIKQKTLSRIASEEAQEKQLQLYRSARVCAAFTPERVWQAMDSGKLCESVSEYLKGIDALQHCDLIGDFWVDQRGSIADLKRQIFECCRDRVADAVDPVADEDAFKAITLLNKLDSPSAFVQFLDLRYQGMRHLLESNANSHQLAHQIRLTFTEFYDWFIKPGRLINDAIDVANLRSTLSAWFNENFVVLVTGTLPSTLKSFDAERLAADRDQVLHVLYRGKTASWPVSLSESFSSDIDLWDAVFHNAFEEALVLQSTQLFDHIPSLLLEHLEETMKLFDAGGLKQSPRNGANARRNSVFWRKMMDKQGETWDPIFSILSSITDVFTNALQCSCRTSFSLTDSSIANLYSCSRLSSLISDRLSQIIRDHCFNALRSAAELCASKISDDSEIERALFLGALCQRLWLGSVSAKEVLDSEQFEKLRGIFLSVTLKAYSVWVHSQGSALCNNLQIAIVKSFKTWETIKVNELVDTKAWVVIDNVQVPCYASPHFTSLLYNLNQCIQNLQEVECNAAVFSYILGHVSSLISANATDILPALAKLPQPARIQFLFDVSFVFACIAIPANVLTSHNLSDDYTVHVATLLRSIRSMIDPVTVSAIDHPLRENISVHVARCSVVLGSICRNVPAVSLQKMRAFQSAANIIPLRSVNNVHLPNIPVGLYTSRVVKRDEMIEATCDADPLNEAIPLTESPKKPDVSSGVDARVAASATKWFNDATIGISSATSGFSSMFKHYSKQQHPS</sequence>
<evidence type="ECO:0000256" key="4">
    <source>
        <dbReference type="ARBA" id="ARBA00022448"/>
    </source>
</evidence>
<dbReference type="GO" id="GO:0017119">
    <property type="term" value="C:Golgi transport complex"/>
    <property type="evidence" value="ECO:0007669"/>
    <property type="project" value="InterPro"/>
</dbReference>
<keyword evidence="6" id="KW-0333">Golgi apparatus</keyword>
<proteinExistence type="inferred from homology"/>
<evidence type="ECO:0000256" key="2">
    <source>
        <dbReference type="ARBA" id="ARBA00006653"/>
    </source>
</evidence>
<dbReference type="PANTHER" id="PTHR31658">
    <property type="entry name" value="CONSERVED OLIGOMERIC GOLGI COMPLEX SUBUNIT 1"/>
    <property type="match status" value="1"/>
</dbReference>
<evidence type="ECO:0000256" key="6">
    <source>
        <dbReference type="ARBA" id="ARBA00023034"/>
    </source>
</evidence>
<keyword evidence="4" id="KW-0813">Transport</keyword>
<reference evidence="8" key="1">
    <citation type="submission" date="2015-04" db="EMBL/GenBank/DDBJ databases">
        <title>The genome sequence of the plant pathogenic Rhizarian Plasmodiophora brassicae reveals insights in its biotrophic life cycle and the origin of chitin synthesis.</title>
        <authorList>
            <person name="Schwelm A."/>
            <person name="Fogelqvist J."/>
            <person name="Knaust A."/>
            <person name="Julke S."/>
            <person name="Lilja T."/>
            <person name="Dhandapani V."/>
            <person name="Bonilla-Rosso G."/>
            <person name="Karlsson M."/>
            <person name="Shevchenko A."/>
            <person name="Choi S.R."/>
            <person name="Kim H.G."/>
            <person name="Park J.Y."/>
            <person name="Lim Y.P."/>
            <person name="Ludwig-Muller J."/>
            <person name="Dixelius C."/>
        </authorList>
    </citation>
    <scope>NUCLEOTIDE SEQUENCE</scope>
    <source>
        <tissue evidence="8">Potato root galls</tissue>
    </source>
</reference>
<dbReference type="InterPro" id="IPR033370">
    <property type="entry name" value="COG1"/>
</dbReference>
<evidence type="ECO:0000313" key="8">
    <source>
        <dbReference type="EMBL" id="CRZ10018.1"/>
    </source>
</evidence>
<dbReference type="GO" id="GO:0000139">
    <property type="term" value="C:Golgi membrane"/>
    <property type="evidence" value="ECO:0007669"/>
    <property type="project" value="UniProtKB-SubCell"/>
</dbReference>